<dbReference type="GO" id="GO:0046983">
    <property type="term" value="F:protein dimerization activity"/>
    <property type="evidence" value="ECO:0007669"/>
    <property type="project" value="InterPro"/>
</dbReference>
<dbReference type="GO" id="GO:0005634">
    <property type="term" value="C:nucleus"/>
    <property type="evidence" value="ECO:0007669"/>
    <property type="project" value="TreeGrafter"/>
</dbReference>
<dbReference type="RefSeq" id="XP_049264374.1">
    <property type="nucleotide sequence ID" value="XM_049406063.1"/>
</dbReference>
<dbReference type="CDD" id="cd11398">
    <property type="entry name" value="bHLHzip_scCBP1"/>
    <property type="match status" value="1"/>
</dbReference>
<evidence type="ECO:0000256" key="4">
    <source>
        <dbReference type="SAM" id="MobiDB-lite"/>
    </source>
</evidence>
<dbReference type="PANTHER" id="PTHR47787:SF1">
    <property type="entry name" value="CENTROMERE-BINDING PROTEIN 1"/>
    <property type="match status" value="1"/>
</dbReference>
<feature type="domain" description="BHLH" evidence="5">
    <location>
        <begin position="196"/>
        <end position="244"/>
    </location>
</feature>
<dbReference type="GeneID" id="73469126"/>
<feature type="compositionally biased region" description="Low complexity" evidence="4">
    <location>
        <begin position="95"/>
        <end position="108"/>
    </location>
</feature>
<evidence type="ECO:0000256" key="3">
    <source>
        <dbReference type="SAM" id="Coils"/>
    </source>
</evidence>
<dbReference type="SMART" id="SM00353">
    <property type="entry name" value="HLH"/>
    <property type="match status" value="1"/>
</dbReference>
<feature type="coiled-coil region" evidence="3">
    <location>
        <begin position="266"/>
        <end position="293"/>
    </location>
</feature>
<evidence type="ECO:0000313" key="7">
    <source>
        <dbReference type="Proteomes" id="UP000694255"/>
    </source>
</evidence>
<keyword evidence="3" id="KW-0175">Coiled coil</keyword>
<dbReference type="PROSITE" id="PS50888">
    <property type="entry name" value="BHLH"/>
    <property type="match status" value="1"/>
</dbReference>
<feature type="compositionally biased region" description="Low complexity" evidence="4">
    <location>
        <begin position="148"/>
        <end position="168"/>
    </location>
</feature>
<comment type="caution">
    <text evidence="6">The sequence shown here is derived from an EMBL/GenBank/DDBJ whole genome shotgun (WGS) entry which is preliminary data.</text>
</comment>
<dbReference type="GO" id="GO:0003677">
    <property type="term" value="F:DNA binding"/>
    <property type="evidence" value="ECO:0007669"/>
    <property type="project" value="UniProtKB-KW"/>
</dbReference>
<feature type="compositionally biased region" description="Polar residues" evidence="4">
    <location>
        <begin position="68"/>
        <end position="79"/>
    </location>
</feature>
<feature type="compositionally biased region" description="Polar residues" evidence="4">
    <location>
        <begin position="1"/>
        <end position="32"/>
    </location>
</feature>
<evidence type="ECO:0000313" key="6">
    <source>
        <dbReference type="EMBL" id="KAG7664142.1"/>
    </source>
</evidence>
<evidence type="ECO:0000256" key="2">
    <source>
        <dbReference type="ARBA" id="ARBA00023242"/>
    </source>
</evidence>
<organism evidence="6 7">
    <name type="scientific">[Candida] subhashii</name>
    <dbReference type="NCBI Taxonomy" id="561895"/>
    <lineage>
        <taxon>Eukaryota</taxon>
        <taxon>Fungi</taxon>
        <taxon>Dikarya</taxon>
        <taxon>Ascomycota</taxon>
        <taxon>Saccharomycotina</taxon>
        <taxon>Pichiomycetes</taxon>
        <taxon>Debaryomycetaceae</taxon>
        <taxon>Spathaspora</taxon>
    </lineage>
</organism>
<name>A0A8J5UQI4_9ASCO</name>
<keyword evidence="7" id="KW-1185">Reference proteome</keyword>
<feature type="compositionally biased region" description="Basic and acidic residues" evidence="4">
    <location>
        <begin position="38"/>
        <end position="61"/>
    </location>
</feature>
<gene>
    <name evidence="6" type="ORF">J8A68_002325</name>
</gene>
<accession>A0A8J5UQI4</accession>
<evidence type="ECO:0000256" key="1">
    <source>
        <dbReference type="ARBA" id="ARBA00023125"/>
    </source>
</evidence>
<feature type="compositionally biased region" description="Basic and acidic residues" evidence="4">
    <location>
        <begin position="135"/>
        <end position="147"/>
    </location>
</feature>
<evidence type="ECO:0000259" key="5">
    <source>
        <dbReference type="PROSITE" id="PS50888"/>
    </source>
</evidence>
<dbReference type="GO" id="GO:0003700">
    <property type="term" value="F:DNA-binding transcription factor activity"/>
    <property type="evidence" value="ECO:0007669"/>
    <property type="project" value="InterPro"/>
</dbReference>
<keyword evidence="1" id="KW-0238">DNA-binding</keyword>
<proteinExistence type="predicted"/>
<dbReference type="InterPro" id="IPR011598">
    <property type="entry name" value="bHLH_dom"/>
</dbReference>
<reference evidence="6 7" key="1">
    <citation type="journal article" date="2021" name="DNA Res.">
        <title>Genome analysis of Candida subhashii reveals its hybrid nature and dual mitochondrial genome conformations.</title>
        <authorList>
            <person name="Mixao V."/>
            <person name="Hegedusova E."/>
            <person name="Saus E."/>
            <person name="Pryszcz L.P."/>
            <person name="Cillingova A."/>
            <person name="Nosek J."/>
            <person name="Gabaldon T."/>
        </authorList>
    </citation>
    <scope>NUCLEOTIDE SEQUENCE [LARGE SCALE GENOMIC DNA]</scope>
    <source>
        <strain evidence="6 7">CBS 10753</strain>
    </source>
</reference>
<dbReference type="SMR" id="A0A8J5UQI4"/>
<feature type="region of interest" description="Disordered" evidence="4">
    <location>
        <begin position="1"/>
        <end position="207"/>
    </location>
</feature>
<dbReference type="InterPro" id="IPR047206">
    <property type="entry name" value="bHLHzip_scCBP1-like"/>
</dbReference>
<dbReference type="EMBL" id="JAGSYN010000106">
    <property type="protein sequence ID" value="KAG7664142.1"/>
    <property type="molecule type" value="Genomic_DNA"/>
</dbReference>
<dbReference type="Pfam" id="PF00010">
    <property type="entry name" value="HLH"/>
    <property type="match status" value="1"/>
</dbReference>
<dbReference type="Proteomes" id="UP000694255">
    <property type="component" value="Unassembled WGS sequence"/>
</dbReference>
<protein>
    <submittedName>
        <fullName evidence="6">CBF1</fullName>
    </submittedName>
</protein>
<feature type="compositionally biased region" description="Basic and acidic residues" evidence="4">
    <location>
        <begin position="188"/>
        <end position="207"/>
    </location>
</feature>
<sequence>MIAPNTCTTKKPTTHPQWLITNDNNHGLNSKINKYKMAKREHEERIRSDKKMKLSAKKEEMAIDSELLGQQSSYAQNSTGGPGAGNKENHVEIDQAAAAAQAVAAAVASNEGEQAEQDRERTEEEQQQQQQDQQQQHREETPAEQAERQAQQQQQVQQQQQYGYQAQQPDSFRQTSIPQVPQGLKPQHGSDEWHRQRKENHKEVERRRREAINLGIKELASLIPTTDTNKAQILQRAVEYIKRLKENENNNIEKWTLEKLLTEQAVSELSASNEKLKQELERAYREIEHLKNTSSSNSKEKKGRD</sequence>
<dbReference type="PANTHER" id="PTHR47787">
    <property type="entry name" value="CENTROMERE-BINDING PROTEIN 1"/>
    <property type="match status" value="1"/>
</dbReference>
<dbReference type="OrthoDB" id="71302at2759"/>
<dbReference type="AlphaFoldDB" id="A0A8J5UQI4"/>
<feature type="compositionally biased region" description="Polar residues" evidence="4">
    <location>
        <begin position="169"/>
        <end position="179"/>
    </location>
</feature>
<keyword evidence="2" id="KW-0539">Nucleus</keyword>